<keyword evidence="3" id="KW-1185">Reference proteome</keyword>
<evidence type="ECO:0000313" key="3">
    <source>
        <dbReference type="Proteomes" id="UP001176941"/>
    </source>
</evidence>
<dbReference type="EMBL" id="OX459950">
    <property type="protein sequence ID" value="CAI9156458.1"/>
    <property type="molecule type" value="Genomic_DNA"/>
</dbReference>
<reference evidence="2" key="1">
    <citation type="submission" date="2023-04" db="EMBL/GenBank/DDBJ databases">
        <authorList>
            <consortium name="ELIXIR-Norway"/>
        </authorList>
    </citation>
    <scope>NUCLEOTIDE SEQUENCE [LARGE SCALE GENOMIC DNA]</scope>
</reference>
<feature type="region of interest" description="Disordered" evidence="1">
    <location>
        <begin position="91"/>
        <end position="114"/>
    </location>
</feature>
<evidence type="ECO:0000313" key="2">
    <source>
        <dbReference type="EMBL" id="CAI9156458.1"/>
    </source>
</evidence>
<gene>
    <name evidence="2" type="ORF">MRATA1EN1_LOCUS5420</name>
</gene>
<dbReference type="Proteomes" id="UP001176941">
    <property type="component" value="Chromosome 14"/>
</dbReference>
<name>A0ABN8Y4E3_RANTA</name>
<evidence type="ECO:0000256" key="1">
    <source>
        <dbReference type="SAM" id="MobiDB-lite"/>
    </source>
</evidence>
<organism evidence="2 3">
    <name type="scientific">Rangifer tarandus platyrhynchus</name>
    <name type="common">Svalbard reindeer</name>
    <dbReference type="NCBI Taxonomy" id="3082113"/>
    <lineage>
        <taxon>Eukaryota</taxon>
        <taxon>Metazoa</taxon>
        <taxon>Chordata</taxon>
        <taxon>Craniata</taxon>
        <taxon>Vertebrata</taxon>
        <taxon>Euteleostomi</taxon>
        <taxon>Mammalia</taxon>
        <taxon>Eutheria</taxon>
        <taxon>Laurasiatheria</taxon>
        <taxon>Artiodactyla</taxon>
        <taxon>Ruminantia</taxon>
        <taxon>Pecora</taxon>
        <taxon>Cervidae</taxon>
        <taxon>Odocoileinae</taxon>
        <taxon>Rangifer</taxon>
    </lineage>
</organism>
<feature type="compositionally biased region" description="Basic and acidic residues" evidence="1">
    <location>
        <begin position="102"/>
        <end position="114"/>
    </location>
</feature>
<protein>
    <submittedName>
        <fullName evidence="2">Uncharacterized protein</fullName>
    </submittedName>
</protein>
<proteinExistence type="predicted"/>
<accession>A0ABN8Y4E3</accession>
<sequence>MLLETFVCKLPGGHVFSFLLGIYLRVELLGYMGVLCDSCSVVSDSLRPWFTYSMAPLSMEFSRQEYWEWVAIPFSRLGDLPNPGIEPRFPALQADSLPSEPPGKRKALERLYGN</sequence>